<comment type="similarity">
    <text evidence="3">Belongs to the INCENP family.</text>
</comment>
<feature type="domain" description="Inner centromere protein ARK-binding" evidence="8">
    <location>
        <begin position="1533"/>
        <end position="1590"/>
    </location>
</feature>
<feature type="region of interest" description="Disordered" evidence="7">
    <location>
        <begin position="340"/>
        <end position="380"/>
    </location>
</feature>
<keyword evidence="6" id="KW-0539">Nucleus</keyword>
<evidence type="ECO:0000256" key="6">
    <source>
        <dbReference type="ARBA" id="ARBA00023242"/>
    </source>
</evidence>
<evidence type="ECO:0000259" key="8">
    <source>
        <dbReference type="Pfam" id="PF03941"/>
    </source>
</evidence>
<evidence type="ECO:0000313" key="9">
    <source>
        <dbReference type="EMBL" id="JAD86804.1"/>
    </source>
</evidence>
<feature type="compositionally biased region" description="Polar residues" evidence="7">
    <location>
        <begin position="688"/>
        <end position="708"/>
    </location>
</feature>
<dbReference type="InterPro" id="IPR050875">
    <property type="entry name" value="Troponin_I"/>
</dbReference>
<dbReference type="Pfam" id="PF03941">
    <property type="entry name" value="INCENP_ARK-bind"/>
    <property type="match status" value="1"/>
</dbReference>
<feature type="compositionally biased region" description="Basic and acidic residues" evidence="7">
    <location>
        <begin position="151"/>
        <end position="177"/>
    </location>
</feature>
<evidence type="ECO:0000256" key="4">
    <source>
        <dbReference type="ARBA" id="ARBA00022490"/>
    </source>
</evidence>
<feature type="compositionally biased region" description="Basic and acidic residues" evidence="7">
    <location>
        <begin position="1435"/>
        <end position="1460"/>
    </location>
</feature>
<evidence type="ECO:0000256" key="3">
    <source>
        <dbReference type="ARBA" id="ARBA00010042"/>
    </source>
</evidence>
<comment type="subcellular location">
    <subcellularLocation>
        <location evidence="2">Cytoplasm</location>
        <location evidence="2">Cytoskeleton</location>
        <location evidence="2">Spindle</location>
    </subcellularLocation>
    <subcellularLocation>
        <location evidence="1">Nucleus</location>
    </subcellularLocation>
</comment>
<evidence type="ECO:0000256" key="5">
    <source>
        <dbReference type="ARBA" id="ARBA00023212"/>
    </source>
</evidence>
<feature type="compositionally biased region" description="Basic and acidic residues" evidence="7">
    <location>
        <begin position="1372"/>
        <end position="1428"/>
    </location>
</feature>
<evidence type="ECO:0000256" key="2">
    <source>
        <dbReference type="ARBA" id="ARBA00004186"/>
    </source>
</evidence>
<dbReference type="InterPro" id="IPR005635">
    <property type="entry name" value="Inner_centromere_prot_ARK-bd"/>
</dbReference>
<protein>
    <recommendedName>
        <fullName evidence="8">Inner centromere protein ARK-binding domain-containing protein</fullName>
    </recommendedName>
</protein>
<dbReference type="PANTHER" id="PTHR13738:SF40">
    <property type="entry name" value="INNER CENTROMERE PROTEIN ARK-BINDING DOMAIN-CONTAINING PROTEIN"/>
    <property type="match status" value="1"/>
</dbReference>
<dbReference type="PANTHER" id="PTHR13738">
    <property type="entry name" value="TROPONIN I"/>
    <property type="match status" value="1"/>
</dbReference>
<keyword evidence="5" id="KW-0206">Cytoskeleton</keyword>
<evidence type="ECO:0000256" key="7">
    <source>
        <dbReference type="SAM" id="MobiDB-lite"/>
    </source>
</evidence>
<feature type="region of interest" description="Disordered" evidence="7">
    <location>
        <begin position="437"/>
        <end position="469"/>
    </location>
</feature>
<feature type="region of interest" description="Disordered" evidence="7">
    <location>
        <begin position="137"/>
        <end position="220"/>
    </location>
</feature>
<sequence>MEELFMQFFERGDWVEAQVQQQADSYAQTIACSLLAAGHRPPDWLLPSYVTEPQELNGKPIVPGLVFTGSQITTPATNRTVFLPPAVPSTFFRKSGVPNGYTHPDANWAALDTDQHEEPLQEQTSLNNELSETLVAAKMSSRIQRSRSRKRNMEDRLRGRDEAAKSGSHDDIQDGTHRSKLANVGSNRTNASSSSVPYGDVANNAKTTSSRPGQGNGLCASLGRSTDSKCHNNLENEEQLDSFPSLIVENKIVCSDSNAEATNNCSVRDLLVVPLPCLSKLKDADSLCHIMPETHLLVEPKKLQFDGVESVCINPASEQTGQQQESGLECDHIDLSARNPLSEEPSLTSSQGPHSMDRPLLDGVKSGHLNPDSAPVKQHHRDALECGHPDLTGTHSQNKEPFLTCSSETLNAMGDPLLQKDTRHIPETNSLGRACSKVSQPLEVNTSNSDETNCSERPRSVGNPLLGNDTVQSVEDNEILQSSNSHDSAPHCGSLQLPTQLADTRFGAQASSGILPNSLLGEHGCDHLSNLLINGTNSQCSQGRSAVSLEQLPPQTITPTDVCQSSLSSYRTQSNDKHSNGRAAVNTFDNELSQDQYLLARPSLEFNGCIPDVDTPLGHPPLGMQSETLKGNPVSYSVNCHSEKLGDDAQLNKSNGDSAANRKNDSAVPKVVSSISSGRTREMHGTERNSVALSEKSNGSLQQGTEQVTPHVENAVQTNANSCTAENVKQIMSARRSESCEKNNKLQAGTGNALKRSVADGVQINGGTSSKRKRIKCQDIAHLSSSNTNSLSPDHQDGISNHVVTAENFSGKSQPSGRYRLRSSGFHEFMSLKSETRKGAANCKMSVASDVQENEDSSPKLRNRDNLSDVALCTSSAQALSPNFNCGISSTDATEGMDFQDYQAQLQNIFDIATTSAVPSCSNITPDNVEHCTQEEHPCIEGEGLTVTNSSAEHQQMALQMDKMSSQSVIFNPENYSSTDPTNIFLSNALDQHGIRASSPIALVHEKLSYRSGVELDMKCKSKDLTGCLLSDATIPKQKNDESVDCSDTMPQFESFDFSVPFDSPTTEKRAFETLRDSGQFSTLSSDISKYKMNTASGMRQLLASMSGKSMNCSFHDDVRQCSASNDGSIADIFGSCGLGHNGSFFTSDVIASCSSDGSNNQENCENPLTPAVEKYSLGKHSARVGSVSEHMGSIPELSCFRIDKDSGIEEENDYQDLVAGSVGNQKQSGRKALQDITGLCQNTGTSASYSIGTMDTIETCSSELNHHSDLRNYSDNKKPKGNGVTLVKIEGKVSHFPHNRLSKTEAIDNKNQRHMSEANLGKQSKPSNMVANVASFIPLVRPKVNPTTSCVKKDIRVKALEAAEAAKRLEEKKRNEREMRKAAAKLEREKLKQEKELKQKQEEEQKKKRDADVANRKRQRDEDERREKERKRKCAEEARKQQKQPMERRHPNDEKDAHPKAPVNKGLQKNLVEAMKSQVKSDETTGPGYKAIKSNYEKVEVVDGRSAHFGSVAKENIRNSFEESYMMTPYKDSDEEDDDDFDHKEELRRRRKITPSWVREENLVEILLDNRNLDGKEIFARKCSFNLSDVLPVHVPQRGFR</sequence>
<feature type="compositionally biased region" description="Polar residues" evidence="7">
    <location>
        <begin position="204"/>
        <end position="213"/>
    </location>
</feature>
<organism evidence="9">
    <name type="scientific">Arundo donax</name>
    <name type="common">Giant reed</name>
    <name type="synonym">Donax arundinaceus</name>
    <dbReference type="NCBI Taxonomy" id="35708"/>
    <lineage>
        <taxon>Eukaryota</taxon>
        <taxon>Viridiplantae</taxon>
        <taxon>Streptophyta</taxon>
        <taxon>Embryophyta</taxon>
        <taxon>Tracheophyta</taxon>
        <taxon>Spermatophyta</taxon>
        <taxon>Magnoliopsida</taxon>
        <taxon>Liliopsida</taxon>
        <taxon>Poales</taxon>
        <taxon>Poaceae</taxon>
        <taxon>PACMAD clade</taxon>
        <taxon>Arundinoideae</taxon>
        <taxon>Arundineae</taxon>
        <taxon>Arundo</taxon>
    </lineage>
</organism>
<feature type="compositionally biased region" description="Polar residues" evidence="7">
    <location>
        <begin position="184"/>
        <end position="196"/>
    </location>
</feature>
<name>A0A0A9DDZ4_ARUDO</name>
<proteinExistence type="inferred from homology"/>
<reference evidence="9" key="1">
    <citation type="submission" date="2014-09" db="EMBL/GenBank/DDBJ databases">
        <authorList>
            <person name="Magalhaes I.L.F."/>
            <person name="Oliveira U."/>
            <person name="Santos F.R."/>
            <person name="Vidigal T.H.D.A."/>
            <person name="Brescovit A.D."/>
            <person name="Santos A.J."/>
        </authorList>
    </citation>
    <scope>NUCLEOTIDE SEQUENCE</scope>
    <source>
        <tissue evidence="9">Shoot tissue taken approximately 20 cm above the soil surface</tissue>
    </source>
</reference>
<dbReference type="GO" id="GO:0005819">
    <property type="term" value="C:spindle"/>
    <property type="evidence" value="ECO:0007669"/>
    <property type="project" value="UniProtKB-SubCell"/>
</dbReference>
<dbReference type="EMBL" id="GBRH01211091">
    <property type="protein sequence ID" value="JAD86804.1"/>
    <property type="molecule type" value="Transcribed_RNA"/>
</dbReference>
<reference evidence="9" key="2">
    <citation type="journal article" date="2015" name="Data Brief">
        <title>Shoot transcriptome of the giant reed, Arundo donax.</title>
        <authorList>
            <person name="Barrero R.A."/>
            <person name="Guerrero F.D."/>
            <person name="Moolhuijzen P."/>
            <person name="Goolsby J.A."/>
            <person name="Tidwell J."/>
            <person name="Bellgard S.E."/>
            <person name="Bellgard M.I."/>
        </authorList>
    </citation>
    <scope>NUCLEOTIDE SEQUENCE</scope>
    <source>
        <tissue evidence="9">Shoot tissue taken approximately 20 cm above the soil surface</tissue>
    </source>
</reference>
<feature type="compositionally biased region" description="Polar residues" evidence="7">
    <location>
        <begin position="437"/>
        <end position="452"/>
    </location>
</feature>
<feature type="region of interest" description="Disordered" evidence="7">
    <location>
        <begin position="646"/>
        <end position="708"/>
    </location>
</feature>
<dbReference type="GO" id="GO:0005634">
    <property type="term" value="C:nucleus"/>
    <property type="evidence" value="ECO:0007669"/>
    <property type="project" value="UniProtKB-SubCell"/>
</dbReference>
<keyword evidence="4" id="KW-0963">Cytoplasm</keyword>
<accession>A0A0A9DDZ4</accession>
<evidence type="ECO:0000256" key="1">
    <source>
        <dbReference type="ARBA" id="ARBA00004123"/>
    </source>
</evidence>
<feature type="region of interest" description="Disordered" evidence="7">
    <location>
        <begin position="1372"/>
        <end position="1487"/>
    </location>
</feature>